<keyword evidence="1" id="KW-1133">Transmembrane helix</keyword>
<keyword evidence="1" id="KW-0812">Transmembrane</keyword>
<sequence length="73" mass="8299">MKCINLDHWMAQILTVWQSLAAQSVWLQDGFLLLMCLIIGLLLFLFGTVIGLFTQSLWGIFTTGRQGSDEEHK</sequence>
<name>A0ABW3GH18_9PROT</name>
<proteinExistence type="predicted"/>
<reference evidence="3" key="1">
    <citation type="journal article" date="2019" name="Int. J. Syst. Evol. Microbiol.">
        <title>The Global Catalogue of Microorganisms (GCM) 10K type strain sequencing project: providing services to taxonomists for standard genome sequencing and annotation.</title>
        <authorList>
            <consortium name="The Broad Institute Genomics Platform"/>
            <consortium name="The Broad Institute Genome Sequencing Center for Infectious Disease"/>
            <person name="Wu L."/>
            <person name="Ma J."/>
        </authorList>
    </citation>
    <scope>NUCLEOTIDE SEQUENCE [LARGE SCALE GENOMIC DNA]</scope>
    <source>
        <strain evidence="3">CCUG 59685</strain>
    </source>
</reference>
<organism evidence="2 3">
    <name type="scientific">Methylophilus glucosoxydans</name>
    <dbReference type="NCBI Taxonomy" id="752553"/>
    <lineage>
        <taxon>Bacteria</taxon>
        <taxon>Pseudomonadati</taxon>
        <taxon>Pseudomonadota</taxon>
        <taxon>Betaproteobacteria</taxon>
        <taxon>Nitrosomonadales</taxon>
        <taxon>Methylophilaceae</taxon>
        <taxon>Methylophilus</taxon>
    </lineage>
</organism>
<keyword evidence="3" id="KW-1185">Reference proteome</keyword>
<dbReference type="Proteomes" id="UP001597106">
    <property type="component" value="Unassembled WGS sequence"/>
</dbReference>
<dbReference type="RefSeq" id="WP_379075221.1">
    <property type="nucleotide sequence ID" value="NZ_JBHTJW010000002.1"/>
</dbReference>
<keyword evidence="1" id="KW-0472">Membrane</keyword>
<comment type="caution">
    <text evidence="2">The sequence shown here is derived from an EMBL/GenBank/DDBJ whole genome shotgun (WGS) entry which is preliminary data.</text>
</comment>
<evidence type="ECO:0000313" key="2">
    <source>
        <dbReference type="EMBL" id="MFD0929554.1"/>
    </source>
</evidence>
<dbReference type="EMBL" id="JBHTJW010000002">
    <property type="protein sequence ID" value="MFD0929554.1"/>
    <property type="molecule type" value="Genomic_DNA"/>
</dbReference>
<accession>A0ABW3GH18</accession>
<protein>
    <submittedName>
        <fullName evidence="2">Uncharacterized protein</fullName>
    </submittedName>
</protein>
<feature type="transmembrane region" description="Helical" evidence="1">
    <location>
        <begin position="31"/>
        <end position="53"/>
    </location>
</feature>
<gene>
    <name evidence="2" type="ORF">ACFQ1T_07155</name>
</gene>
<evidence type="ECO:0000256" key="1">
    <source>
        <dbReference type="SAM" id="Phobius"/>
    </source>
</evidence>
<evidence type="ECO:0000313" key="3">
    <source>
        <dbReference type="Proteomes" id="UP001597106"/>
    </source>
</evidence>